<evidence type="ECO:0000256" key="2">
    <source>
        <dbReference type="ARBA" id="ARBA00022803"/>
    </source>
</evidence>
<evidence type="ECO:0000313" key="5">
    <source>
        <dbReference type="Proteomes" id="UP000014909"/>
    </source>
</evidence>
<evidence type="ECO:0008006" key="6">
    <source>
        <dbReference type="Google" id="ProtNLM"/>
    </source>
</evidence>
<name>S5AGQ2_9ALTE</name>
<dbReference type="InterPro" id="IPR011990">
    <property type="entry name" value="TPR-like_helical_dom_sf"/>
</dbReference>
<evidence type="ECO:0000256" key="1">
    <source>
        <dbReference type="ARBA" id="ARBA00022737"/>
    </source>
</evidence>
<dbReference type="PANTHER" id="PTHR45586:SF13">
    <property type="entry name" value="TPR-REPEAT-CONTAINING PROTEIN"/>
    <property type="match status" value="1"/>
</dbReference>
<feature type="coiled-coil region" evidence="3">
    <location>
        <begin position="308"/>
        <end position="335"/>
    </location>
</feature>
<dbReference type="InterPro" id="IPR051012">
    <property type="entry name" value="CellSynth/LPSAsmb/PSIAsmb"/>
</dbReference>
<evidence type="ECO:0000313" key="4">
    <source>
        <dbReference type="EMBL" id="AGP79277.1"/>
    </source>
</evidence>
<dbReference type="KEGG" id="amh:I633_18245"/>
<keyword evidence="2" id="KW-0802">TPR repeat</keyword>
<dbReference type="HOGENOM" id="CLU_641975_0_0_6"/>
<dbReference type="Gene3D" id="1.25.40.10">
    <property type="entry name" value="Tetratricopeptide repeat domain"/>
    <property type="match status" value="1"/>
</dbReference>
<dbReference type="PATRIC" id="fig|1300253.3.peg.3822"/>
<accession>S5AGQ2</accession>
<dbReference type="PANTHER" id="PTHR45586">
    <property type="entry name" value="TPR REPEAT-CONTAINING PROTEIN PA4667"/>
    <property type="match status" value="1"/>
</dbReference>
<sequence>MLVSKKCWDEVEAMCQAALCSYPSDLPITLRLINALSKQQYFDKGMEISEALFQTYPQDLRALHALLDIYISLERFPEAELACKSWLKEEGCDDFFVQMRLGRFLNRQEKGEESVKWWAKLYQEHPENAFVVEGYFDALFLTNNYKQLEELCTTWFKSNKEDVTIRLKLARLLTNQKHFLKALDLWKILASLESTFTDIRIFHGLLDCFVSLKKFDEAKSVCEDWRSRLPDEEAIVIRNARVLMQCGLHQQAVNLLLTIQSKNDRRVYLFLTECYLVLDNIEQLKSITHHWSEAFPDDVDPKLHYIKASLILGEIDEANVLIDNLEKEKYDLSESQSKMFVSCLLLLERLDEAKSVIYRAIESAEVGRDWIRLLVQYAQHSRNASLSSLARALDILTFLGLDTTKAVKATGLLETRGGWTFKLYHCS</sequence>
<dbReference type="Proteomes" id="UP000014909">
    <property type="component" value="Chromosome"/>
</dbReference>
<proteinExistence type="predicted"/>
<dbReference type="AlphaFoldDB" id="S5AGQ2"/>
<dbReference type="BioCyc" id="AMAC1300253:G12YX-2923-MONOMER"/>
<evidence type="ECO:0000256" key="3">
    <source>
        <dbReference type="SAM" id="Coils"/>
    </source>
</evidence>
<gene>
    <name evidence="4" type="ORF">I633_18245</name>
</gene>
<keyword evidence="1" id="KW-0677">Repeat</keyword>
<organism evidence="4 5">
    <name type="scientific">Alteromonas mediterranea 615</name>
    <dbReference type="NCBI Taxonomy" id="1300253"/>
    <lineage>
        <taxon>Bacteria</taxon>
        <taxon>Pseudomonadati</taxon>
        <taxon>Pseudomonadota</taxon>
        <taxon>Gammaproteobacteria</taxon>
        <taxon>Alteromonadales</taxon>
        <taxon>Alteromonadaceae</taxon>
        <taxon>Alteromonas/Salinimonas group</taxon>
        <taxon>Alteromonas</taxon>
    </lineage>
</organism>
<reference evidence="4 5" key="1">
    <citation type="journal article" date="2013" name="Genome Biol. Evol.">
        <title>Genomic Diversity of "Deep Ecotype" Alteromonas macleodii Isolates: Evidence for Pan-Mediterranean Clonal Frames.</title>
        <authorList>
            <person name="Lopez-Perez M."/>
            <person name="Gonzaga A."/>
            <person name="Rodriguez-Valera F."/>
        </authorList>
    </citation>
    <scope>NUCLEOTIDE SEQUENCE [LARGE SCALE GENOMIC DNA]</scope>
    <source>
        <strain evidence="5">'English Channel 615'</strain>
    </source>
</reference>
<keyword evidence="3" id="KW-0175">Coiled coil</keyword>
<protein>
    <recommendedName>
        <fullName evidence="6">TPR domain-containing protein</fullName>
    </recommendedName>
</protein>
<dbReference type="SUPFAM" id="SSF81901">
    <property type="entry name" value="HCP-like"/>
    <property type="match status" value="1"/>
</dbReference>
<dbReference type="EMBL" id="CP004846">
    <property type="protein sequence ID" value="AGP79277.1"/>
    <property type="molecule type" value="Genomic_DNA"/>
</dbReference>